<name>A0A0R0AH69_9GAMM</name>
<evidence type="ECO:0000256" key="3">
    <source>
        <dbReference type="PROSITE-ProRule" id="PRU00169"/>
    </source>
</evidence>
<accession>A0A0R0AH69</accession>
<reference evidence="6 7" key="1">
    <citation type="submission" date="2015-10" db="EMBL/GenBank/DDBJ databases">
        <title>Genome sequencing and analysis of members of genus Stenotrophomonas.</title>
        <authorList>
            <person name="Patil P.P."/>
            <person name="Midha S."/>
            <person name="Patil P.B."/>
        </authorList>
    </citation>
    <scope>NUCLEOTIDE SEQUENCE [LARGE SCALE GENOMIC DNA]</scope>
    <source>
        <strain evidence="6 7">JCM 16536</strain>
    </source>
</reference>
<gene>
    <name evidence="6" type="ORF">ARC20_12590</name>
</gene>
<evidence type="ECO:0000256" key="1">
    <source>
        <dbReference type="ARBA" id="ARBA00022553"/>
    </source>
</evidence>
<dbReference type="InterPro" id="IPR039420">
    <property type="entry name" value="WalR-like"/>
</dbReference>
<dbReference type="CDD" id="cd17535">
    <property type="entry name" value="REC_NarL-like"/>
    <property type="match status" value="1"/>
</dbReference>
<dbReference type="SMART" id="SM00421">
    <property type="entry name" value="HTH_LUXR"/>
    <property type="match status" value="1"/>
</dbReference>
<dbReference type="InterPro" id="IPR036388">
    <property type="entry name" value="WH-like_DNA-bd_sf"/>
</dbReference>
<dbReference type="PROSITE" id="PS50110">
    <property type="entry name" value="RESPONSE_REGULATORY"/>
    <property type="match status" value="1"/>
</dbReference>
<dbReference type="GO" id="GO:0003677">
    <property type="term" value="F:DNA binding"/>
    <property type="evidence" value="ECO:0007669"/>
    <property type="project" value="UniProtKB-KW"/>
</dbReference>
<dbReference type="PANTHER" id="PTHR43214">
    <property type="entry name" value="TWO-COMPONENT RESPONSE REGULATOR"/>
    <property type="match status" value="1"/>
</dbReference>
<dbReference type="Gene3D" id="1.10.10.10">
    <property type="entry name" value="Winged helix-like DNA-binding domain superfamily/Winged helix DNA-binding domain"/>
    <property type="match status" value="1"/>
</dbReference>
<dbReference type="InterPro" id="IPR058245">
    <property type="entry name" value="NreC/VraR/RcsB-like_REC"/>
</dbReference>
<dbReference type="GO" id="GO:0006355">
    <property type="term" value="P:regulation of DNA-templated transcription"/>
    <property type="evidence" value="ECO:0007669"/>
    <property type="project" value="InterPro"/>
</dbReference>
<dbReference type="AlphaFoldDB" id="A0A0R0AH69"/>
<dbReference type="InterPro" id="IPR000792">
    <property type="entry name" value="Tscrpt_reg_LuxR_C"/>
</dbReference>
<evidence type="ECO:0000256" key="2">
    <source>
        <dbReference type="ARBA" id="ARBA00023125"/>
    </source>
</evidence>
<comment type="caution">
    <text evidence="6">The sequence shown here is derived from an EMBL/GenBank/DDBJ whole genome shotgun (WGS) entry which is preliminary data.</text>
</comment>
<dbReference type="InterPro" id="IPR011006">
    <property type="entry name" value="CheY-like_superfamily"/>
</dbReference>
<evidence type="ECO:0000313" key="6">
    <source>
        <dbReference type="EMBL" id="KRG40657.1"/>
    </source>
</evidence>
<organism evidence="6 7">
    <name type="scientific">Stenotrophomonas panacihumi</name>
    <dbReference type="NCBI Taxonomy" id="676599"/>
    <lineage>
        <taxon>Bacteria</taxon>
        <taxon>Pseudomonadati</taxon>
        <taxon>Pseudomonadota</taxon>
        <taxon>Gammaproteobacteria</taxon>
        <taxon>Lysobacterales</taxon>
        <taxon>Lysobacteraceae</taxon>
        <taxon>Stenotrophomonas</taxon>
    </lineage>
</organism>
<dbReference type="SMART" id="SM00448">
    <property type="entry name" value="REC"/>
    <property type="match status" value="1"/>
</dbReference>
<evidence type="ECO:0008006" key="8">
    <source>
        <dbReference type="Google" id="ProtNLM"/>
    </source>
</evidence>
<dbReference type="InterPro" id="IPR001789">
    <property type="entry name" value="Sig_transdc_resp-reg_receiver"/>
</dbReference>
<dbReference type="CDD" id="cd06170">
    <property type="entry name" value="LuxR_C_like"/>
    <property type="match status" value="1"/>
</dbReference>
<keyword evidence="7" id="KW-1185">Reference proteome</keyword>
<dbReference type="GO" id="GO:0000160">
    <property type="term" value="P:phosphorelay signal transduction system"/>
    <property type="evidence" value="ECO:0007669"/>
    <property type="project" value="InterPro"/>
</dbReference>
<dbReference type="SUPFAM" id="SSF52172">
    <property type="entry name" value="CheY-like"/>
    <property type="match status" value="1"/>
</dbReference>
<feature type="domain" description="Response regulatory" evidence="5">
    <location>
        <begin position="1"/>
        <end position="111"/>
    </location>
</feature>
<dbReference type="SUPFAM" id="SSF46894">
    <property type="entry name" value="C-terminal effector domain of the bipartite response regulators"/>
    <property type="match status" value="1"/>
</dbReference>
<keyword evidence="1 3" id="KW-0597">Phosphoprotein</keyword>
<dbReference type="Pfam" id="PF00072">
    <property type="entry name" value="Response_reg"/>
    <property type="match status" value="1"/>
</dbReference>
<dbReference type="InterPro" id="IPR016032">
    <property type="entry name" value="Sig_transdc_resp-reg_C-effctor"/>
</dbReference>
<evidence type="ECO:0000259" key="4">
    <source>
        <dbReference type="PROSITE" id="PS50043"/>
    </source>
</evidence>
<feature type="modified residue" description="4-aspartylphosphate" evidence="3">
    <location>
        <position position="43"/>
    </location>
</feature>
<dbReference type="PANTHER" id="PTHR43214:SF17">
    <property type="entry name" value="TRANSCRIPTIONAL REGULATORY PROTEIN RCSB"/>
    <property type="match status" value="1"/>
</dbReference>
<dbReference type="STRING" id="676599.ARC20_12590"/>
<proteinExistence type="predicted"/>
<dbReference type="PROSITE" id="PS50043">
    <property type="entry name" value="HTH_LUXR_2"/>
    <property type="match status" value="1"/>
</dbReference>
<sequence length="202" mass="21761">MVLAGVRAILKNASQLHVAAEAHSVRETYARLADTACDVLVTDYSMPDTGEADGLSLIGEVRRRYPLLPIVVLTMMGNPGMIQILLAHGVLAVVDKSSSMDELPTAILSASRRRRFISATFRHKLAMLHTPGGDASPPPRLSPRETEVVRMLALGATPTEVADRLGSGSKTVSKQKKDAMRKLGVTTDAALFEYVRAQGWLG</sequence>
<evidence type="ECO:0000313" key="7">
    <source>
        <dbReference type="Proteomes" id="UP000051802"/>
    </source>
</evidence>
<dbReference type="Proteomes" id="UP000051802">
    <property type="component" value="Unassembled WGS sequence"/>
</dbReference>
<feature type="domain" description="HTH luxR-type" evidence="4">
    <location>
        <begin position="134"/>
        <end position="199"/>
    </location>
</feature>
<protein>
    <recommendedName>
        <fullName evidence="8">LuxR family transcriptional regulator</fullName>
    </recommendedName>
</protein>
<evidence type="ECO:0000259" key="5">
    <source>
        <dbReference type="PROSITE" id="PS50110"/>
    </source>
</evidence>
<dbReference type="Gene3D" id="3.40.50.2300">
    <property type="match status" value="1"/>
</dbReference>
<dbReference type="EMBL" id="LLXU01000095">
    <property type="protein sequence ID" value="KRG40657.1"/>
    <property type="molecule type" value="Genomic_DNA"/>
</dbReference>
<dbReference type="PRINTS" id="PR00038">
    <property type="entry name" value="HTHLUXR"/>
</dbReference>
<dbReference type="Pfam" id="PF00196">
    <property type="entry name" value="GerE"/>
    <property type="match status" value="1"/>
</dbReference>
<keyword evidence="2" id="KW-0238">DNA-binding</keyword>